<dbReference type="OrthoDB" id="9440957at2759"/>
<protein>
    <recommendedName>
        <fullName evidence="1">Thioredoxin domain-containing protein</fullName>
    </recommendedName>
</protein>
<dbReference type="EMBL" id="OV121141">
    <property type="protein sequence ID" value="CAH0549111.1"/>
    <property type="molecule type" value="Genomic_DNA"/>
</dbReference>
<dbReference type="PANTHER" id="PTHR46472">
    <property type="entry name" value="NUCLEOREDOXIN"/>
    <property type="match status" value="1"/>
</dbReference>
<accession>A0A9P0AWT8</accession>
<gene>
    <name evidence="2" type="ORF">MELIAE_LOCUS2392</name>
</gene>
<proteinExistence type="predicted"/>
<dbReference type="InterPro" id="IPR012336">
    <property type="entry name" value="Thioredoxin-like_fold"/>
</dbReference>
<dbReference type="GO" id="GO:0031397">
    <property type="term" value="P:negative regulation of protein ubiquitination"/>
    <property type="evidence" value="ECO:0007669"/>
    <property type="project" value="TreeGrafter"/>
</dbReference>
<evidence type="ECO:0000313" key="3">
    <source>
        <dbReference type="Proteomes" id="UP001154078"/>
    </source>
</evidence>
<dbReference type="Gene3D" id="3.40.30.10">
    <property type="entry name" value="Glutaredoxin"/>
    <property type="match status" value="3"/>
</dbReference>
<dbReference type="GO" id="GO:0030178">
    <property type="term" value="P:negative regulation of Wnt signaling pathway"/>
    <property type="evidence" value="ECO:0007669"/>
    <property type="project" value="TreeGrafter"/>
</dbReference>
<reference evidence="2" key="1">
    <citation type="submission" date="2021-12" db="EMBL/GenBank/DDBJ databases">
        <authorList>
            <person name="King R."/>
        </authorList>
    </citation>
    <scope>NUCLEOTIDE SEQUENCE</scope>
</reference>
<name>A0A9P0AWT8_BRAAE</name>
<dbReference type="InterPro" id="IPR013766">
    <property type="entry name" value="Thioredoxin_domain"/>
</dbReference>
<dbReference type="GO" id="GO:0004791">
    <property type="term" value="F:thioredoxin-disulfide reductase (NADPH) activity"/>
    <property type="evidence" value="ECO:0007669"/>
    <property type="project" value="TreeGrafter"/>
</dbReference>
<dbReference type="PROSITE" id="PS51352">
    <property type="entry name" value="THIOREDOXIN_2"/>
    <property type="match status" value="1"/>
</dbReference>
<dbReference type="AlphaFoldDB" id="A0A9P0AWT8"/>
<sequence length="476" mass="54654">MDSKPSKSSWQDRLFGKKLIKCELLNNQTDSNPFLPSEVLKNTEILGIYFSFANINLQSDDFIKKLHDLYDRLNVDDAKDTKNHADKKLEVVQIVMWAHNDVYSDFEASHRDSLLGLPWYAVPFSEIDLKTRLSRRYRIKSGVPTLVLLDKEGGTVSISAQDRLLEDPCGNSFPWRPRPVDQVLKDVTLQPGNVYFKEHQNSTKEDVRYNNLPDGIRGFYFSANWCPPCRAFTPQLADVYRLIRKKEPGFEIIFVSSDRSLESFSAYSENMPWLMVPFQQTAVRAELAQLYGIRGIPTLLLLDSNGHVITMDARTELIEDPTAQNFPWRPRAVNVLTERYATKLHDYPAVVLFVDGEETELQFAESVLTPTAEKYYKKYNINFSSLQDEFFSNFEDDSFLQFLIGLDSETTDILRDLIGLDDVVPLLVAIDIPNRKFAVMEYGVEITVNSVSDFVEKYQKGEVKFVDINDRVEGNN</sequence>
<dbReference type="PANTHER" id="PTHR46472:SF1">
    <property type="entry name" value="NUCLEOREDOXIN"/>
    <property type="match status" value="1"/>
</dbReference>
<dbReference type="InterPro" id="IPR036249">
    <property type="entry name" value="Thioredoxin-like_sf"/>
</dbReference>
<evidence type="ECO:0000259" key="1">
    <source>
        <dbReference type="PROSITE" id="PS51352"/>
    </source>
</evidence>
<evidence type="ECO:0000313" key="2">
    <source>
        <dbReference type="EMBL" id="CAH0549111.1"/>
    </source>
</evidence>
<keyword evidence="3" id="KW-1185">Reference proteome</keyword>
<organism evidence="2 3">
    <name type="scientific">Brassicogethes aeneus</name>
    <name type="common">Rape pollen beetle</name>
    <name type="synonym">Meligethes aeneus</name>
    <dbReference type="NCBI Taxonomy" id="1431903"/>
    <lineage>
        <taxon>Eukaryota</taxon>
        <taxon>Metazoa</taxon>
        <taxon>Ecdysozoa</taxon>
        <taxon>Arthropoda</taxon>
        <taxon>Hexapoda</taxon>
        <taxon>Insecta</taxon>
        <taxon>Pterygota</taxon>
        <taxon>Neoptera</taxon>
        <taxon>Endopterygota</taxon>
        <taxon>Coleoptera</taxon>
        <taxon>Polyphaga</taxon>
        <taxon>Cucujiformia</taxon>
        <taxon>Nitidulidae</taxon>
        <taxon>Meligethinae</taxon>
        <taxon>Brassicogethes</taxon>
    </lineage>
</organism>
<dbReference type="SUPFAM" id="SSF52833">
    <property type="entry name" value="Thioredoxin-like"/>
    <property type="match status" value="1"/>
</dbReference>
<dbReference type="Proteomes" id="UP001154078">
    <property type="component" value="Chromosome 10"/>
</dbReference>
<dbReference type="Pfam" id="PF13905">
    <property type="entry name" value="Thioredoxin_8"/>
    <property type="match status" value="2"/>
</dbReference>
<dbReference type="GO" id="GO:0005634">
    <property type="term" value="C:nucleus"/>
    <property type="evidence" value="ECO:0007669"/>
    <property type="project" value="TreeGrafter"/>
</dbReference>
<feature type="domain" description="Thioredoxin" evidence="1">
    <location>
        <begin position="172"/>
        <end position="338"/>
    </location>
</feature>